<proteinExistence type="inferred from homology"/>
<comment type="similarity">
    <text evidence="1">Belongs to the LysR transcriptional regulatory family.</text>
</comment>
<comment type="caution">
    <text evidence="6">The sequence shown here is derived from an EMBL/GenBank/DDBJ whole genome shotgun (WGS) entry which is preliminary data.</text>
</comment>
<dbReference type="InterPro" id="IPR036390">
    <property type="entry name" value="WH_DNA-bd_sf"/>
</dbReference>
<sequence length="287" mass="31877">MDIKSLRLFQHLANTLHFSKTAQAMFVSAPTLTRVVARLEQECGAALFTRNNRSVSLTHAGKSLLAFAESTLNQYALMKQSMKQHEQILSGELSLYCSVTASQSFLPAMLDKLRQQYPLVEIKLDTGDHALSVSKVASSEVDISLAIHTPDFPTQVGFAPVATVPLTLIMPKNMTVERWQDMPWQDLHVVMPSAGPSKRIVHHWFAEQNIRPRVYAQVSGNEAIVSMVALGFGVGFVPSIVLENSAVKNKVRALSVKNIEPYQLGVCYLKERSEEHLIKAMTQLFVS</sequence>
<dbReference type="SUPFAM" id="SSF46785">
    <property type="entry name" value="Winged helix' DNA-binding domain"/>
    <property type="match status" value="1"/>
</dbReference>
<keyword evidence="4" id="KW-0804">Transcription</keyword>
<protein>
    <submittedName>
        <fullName evidence="6">HTH-type transcriptional activator IlvY</fullName>
    </submittedName>
</protein>
<dbReference type="Gene3D" id="3.40.190.10">
    <property type="entry name" value="Periplasmic binding protein-like II"/>
    <property type="match status" value="2"/>
</dbReference>
<evidence type="ECO:0000259" key="5">
    <source>
        <dbReference type="PROSITE" id="PS50931"/>
    </source>
</evidence>
<dbReference type="EMBL" id="JBHSGU010000001">
    <property type="protein sequence ID" value="MFC4698661.1"/>
    <property type="molecule type" value="Genomic_DNA"/>
</dbReference>
<accession>A0ABV9LQ84</accession>
<dbReference type="InterPro" id="IPR036388">
    <property type="entry name" value="WH-like_DNA-bd_sf"/>
</dbReference>
<name>A0ABV9LQ84_9ALTE</name>
<dbReference type="NCBIfam" id="NF008722">
    <property type="entry name" value="PRK11716.1"/>
    <property type="match status" value="1"/>
</dbReference>
<evidence type="ECO:0000313" key="7">
    <source>
        <dbReference type="Proteomes" id="UP001595897"/>
    </source>
</evidence>
<dbReference type="Pfam" id="PF00126">
    <property type="entry name" value="HTH_1"/>
    <property type="match status" value="1"/>
</dbReference>
<keyword evidence="2" id="KW-0805">Transcription regulation</keyword>
<dbReference type="Proteomes" id="UP001595897">
    <property type="component" value="Unassembled WGS sequence"/>
</dbReference>
<dbReference type="InterPro" id="IPR005119">
    <property type="entry name" value="LysR_subst-bd"/>
</dbReference>
<dbReference type="Pfam" id="PF03466">
    <property type="entry name" value="LysR_substrate"/>
    <property type="match status" value="1"/>
</dbReference>
<evidence type="ECO:0000256" key="2">
    <source>
        <dbReference type="ARBA" id="ARBA00023015"/>
    </source>
</evidence>
<dbReference type="SUPFAM" id="SSF53850">
    <property type="entry name" value="Periplasmic binding protein-like II"/>
    <property type="match status" value="1"/>
</dbReference>
<keyword evidence="3" id="KW-0238">DNA-binding</keyword>
<evidence type="ECO:0000256" key="1">
    <source>
        <dbReference type="ARBA" id="ARBA00009437"/>
    </source>
</evidence>
<reference evidence="7" key="1">
    <citation type="journal article" date="2019" name="Int. J. Syst. Evol. Microbiol.">
        <title>The Global Catalogue of Microorganisms (GCM) 10K type strain sequencing project: providing services to taxonomists for standard genome sequencing and annotation.</title>
        <authorList>
            <consortium name="The Broad Institute Genomics Platform"/>
            <consortium name="The Broad Institute Genome Sequencing Center for Infectious Disease"/>
            <person name="Wu L."/>
            <person name="Ma J."/>
        </authorList>
    </citation>
    <scope>NUCLEOTIDE SEQUENCE [LARGE SCALE GENOMIC DNA]</scope>
    <source>
        <strain evidence="7">KACC 12507</strain>
    </source>
</reference>
<gene>
    <name evidence="6" type="primary">ilvY</name>
    <name evidence="6" type="ORF">ACFO4O_00620</name>
</gene>
<dbReference type="PANTHER" id="PTHR30126:SF81">
    <property type="entry name" value="HTH-TYPE TRANSCRIPTIONAL REGULATOR ILVY"/>
    <property type="match status" value="1"/>
</dbReference>
<evidence type="ECO:0000256" key="3">
    <source>
        <dbReference type="ARBA" id="ARBA00023125"/>
    </source>
</evidence>
<evidence type="ECO:0000256" key="4">
    <source>
        <dbReference type="ARBA" id="ARBA00023163"/>
    </source>
</evidence>
<dbReference type="RefSeq" id="WP_382405279.1">
    <property type="nucleotide sequence ID" value="NZ_JBHSGU010000001.1"/>
</dbReference>
<keyword evidence="7" id="KW-1185">Reference proteome</keyword>
<dbReference type="PANTHER" id="PTHR30126">
    <property type="entry name" value="HTH-TYPE TRANSCRIPTIONAL REGULATOR"/>
    <property type="match status" value="1"/>
</dbReference>
<dbReference type="InterPro" id="IPR000847">
    <property type="entry name" value="LysR_HTH_N"/>
</dbReference>
<dbReference type="Gene3D" id="1.10.10.10">
    <property type="entry name" value="Winged helix-like DNA-binding domain superfamily/Winged helix DNA-binding domain"/>
    <property type="match status" value="1"/>
</dbReference>
<dbReference type="PROSITE" id="PS50931">
    <property type="entry name" value="HTH_LYSR"/>
    <property type="match status" value="1"/>
</dbReference>
<organism evidence="6 7">
    <name type="scientific">Glaciecola siphonariae</name>
    <dbReference type="NCBI Taxonomy" id="521012"/>
    <lineage>
        <taxon>Bacteria</taxon>
        <taxon>Pseudomonadati</taxon>
        <taxon>Pseudomonadota</taxon>
        <taxon>Gammaproteobacteria</taxon>
        <taxon>Alteromonadales</taxon>
        <taxon>Alteromonadaceae</taxon>
        <taxon>Glaciecola</taxon>
    </lineage>
</organism>
<feature type="domain" description="HTH lysR-type" evidence="5">
    <location>
        <begin position="1"/>
        <end position="58"/>
    </location>
</feature>
<evidence type="ECO:0000313" key="6">
    <source>
        <dbReference type="EMBL" id="MFC4698661.1"/>
    </source>
</evidence>